<dbReference type="AlphaFoldDB" id="A0A2H4SQR4"/>
<evidence type="ECO:0000313" key="4">
    <source>
        <dbReference type="Proteomes" id="UP000323067"/>
    </source>
</evidence>
<protein>
    <submittedName>
        <fullName evidence="3">Uncharacterized protein</fullName>
    </submittedName>
</protein>
<feature type="region of interest" description="Disordered" evidence="1">
    <location>
        <begin position="192"/>
        <end position="239"/>
    </location>
</feature>
<dbReference type="Proteomes" id="UP000323067">
    <property type="component" value="Chromosome iii"/>
</dbReference>
<evidence type="ECO:0000313" key="3">
    <source>
        <dbReference type="EMBL" id="ATY65436.1"/>
    </source>
</evidence>
<proteinExistence type="predicted"/>
<feature type="region of interest" description="Disordered" evidence="1">
    <location>
        <begin position="152"/>
        <end position="171"/>
    </location>
</feature>
<feature type="transmembrane region" description="Helical" evidence="2">
    <location>
        <begin position="29"/>
        <end position="48"/>
    </location>
</feature>
<keyword evidence="2" id="KW-1133">Transmembrane helix</keyword>
<feature type="compositionally biased region" description="Polar residues" evidence="1">
    <location>
        <begin position="157"/>
        <end position="171"/>
    </location>
</feature>
<feature type="region of interest" description="Disordered" evidence="1">
    <location>
        <begin position="63"/>
        <end position="142"/>
    </location>
</feature>
<keyword evidence="2" id="KW-0812">Transmembrane</keyword>
<accession>A0A2H4SQR4</accession>
<reference evidence="3 4" key="1">
    <citation type="journal article" date="2017" name="BMC Genomics">
        <title>Chromosome level assembly and secondary metabolite potential of the parasitic fungus Cordyceps militaris.</title>
        <authorList>
            <person name="Kramer G.J."/>
            <person name="Nodwell J.R."/>
        </authorList>
    </citation>
    <scope>NUCLEOTIDE SEQUENCE [LARGE SCALE GENOMIC DNA]</scope>
    <source>
        <strain evidence="3 4">ATCC 34164</strain>
    </source>
</reference>
<evidence type="ECO:0000256" key="2">
    <source>
        <dbReference type="SAM" id="Phobius"/>
    </source>
</evidence>
<dbReference type="VEuPathDB" id="FungiDB:CCM_09598"/>
<keyword evidence="2" id="KW-0472">Membrane</keyword>
<sequence length="294" mass="31602">MAATNPGDLHGQTSASRPLFFNSAQPTMTAIQTGLAVLCFLLVVRFCLQRCVSWRHMSRARCSSHTQETQEQAQPPLPILDGKMGTMPRSYCDPDSTEQRGSADDSDGSKPFAAHRALPGRQQSRFLTRLRPAPPLTPPELSSTIFACDEDVDGFISQPNPDYMSATSSTPFQPLQPTPDAHSYMSSVTMGAPLPDGEDGASRQAFGPGSFHLSPVLPPPPPGSQSQIRAHDDDTPHRNVGVRGEIISVVNEAGHGWTRHTRVYGGGVCRACAASGGHEGGFYGATVTPEEMRY</sequence>
<dbReference type="VEuPathDB" id="FungiDB:A9K55_002125"/>
<gene>
    <name evidence="3" type="ORF">A9K55_002125</name>
</gene>
<dbReference type="EMBL" id="CP023326">
    <property type="protein sequence ID" value="ATY65436.1"/>
    <property type="molecule type" value="Genomic_DNA"/>
</dbReference>
<name>A0A2H4SQR4_CORMI</name>
<dbReference type="OrthoDB" id="5235700at2759"/>
<organism evidence="3 4">
    <name type="scientific">Cordyceps militaris</name>
    <name type="common">Caterpillar fungus</name>
    <name type="synonym">Clavaria militaris</name>
    <dbReference type="NCBI Taxonomy" id="73501"/>
    <lineage>
        <taxon>Eukaryota</taxon>
        <taxon>Fungi</taxon>
        <taxon>Dikarya</taxon>
        <taxon>Ascomycota</taxon>
        <taxon>Pezizomycotina</taxon>
        <taxon>Sordariomycetes</taxon>
        <taxon>Hypocreomycetidae</taxon>
        <taxon>Hypocreales</taxon>
        <taxon>Cordycipitaceae</taxon>
        <taxon>Cordyceps</taxon>
    </lineage>
</organism>
<feature type="compositionally biased region" description="Polar residues" evidence="1">
    <location>
        <begin position="63"/>
        <end position="73"/>
    </location>
</feature>
<evidence type="ECO:0000256" key="1">
    <source>
        <dbReference type="SAM" id="MobiDB-lite"/>
    </source>
</evidence>